<evidence type="ECO:0000256" key="2">
    <source>
        <dbReference type="ARBA" id="ARBA00022679"/>
    </source>
</evidence>
<name>A0ABV9C1T2_9GAMM</name>
<dbReference type="RefSeq" id="WP_266148766.1">
    <property type="nucleotide sequence ID" value="NZ_CP064028.1"/>
</dbReference>
<evidence type="ECO:0000256" key="1">
    <source>
        <dbReference type="ARBA" id="ARBA00022490"/>
    </source>
</evidence>
<dbReference type="PANTHER" id="PTHR30098">
    <property type="entry name" value="LEUCYL/PHENYLALANYL-TRNA--PROTEIN TRANSFERASE"/>
    <property type="match status" value="1"/>
</dbReference>
<organism evidence="5 6">
    <name type="scientific">Dyella halodurans</name>
    <dbReference type="NCBI Taxonomy" id="1920171"/>
    <lineage>
        <taxon>Bacteria</taxon>
        <taxon>Pseudomonadati</taxon>
        <taxon>Pseudomonadota</taxon>
        <taxon>Gammaproteobacteria</taxon>
        <taxon>Lysobacterales</taxon>
        <taxon>Rhodanobacteraceae</taxon>
        <taxon>Dyella</taxon>
    </lineage>
</organism>
<keyword evidence="1 4" id="KW-0963">Cytoplasm</keyword>
<dbReference type="EMBL" id="JBHSGA010000017">
    <property type="protein sequence ID" value="MFC4526866.1"/>
    <property type="molecule type" value="Genomic_DNA"/>
</dbReference>
<protein>
    <recommendedName>
        <fullName evidence="4">Leucyl/phenylalanyl-tRNA--protein transferase</fullName>
        <ecNumber evidence="4">2.3.2.6</ecNumber>
    </recommendedName>
    <alternativeName>
        <fullName evidence="4">L/F-transferase</fullName>
    </alternativeName>
    <alternativeName>
        <fullName evidence="4">Leucyltransferase</fullName>
    </alternativeName>
    <alternativeName>
        <fullName evidence="4">Phenyalanyltransferase</fullName>
    </alternativeName>
</protein>
<evidence type="ECO:0000256" key="4">
    <source>
        <dbReference type="HAMAP-Rule" id="MF_00688"/>
    </source>
</evidence>
<keyword evidence="2 4" id="KW-0808">Transferase</keyword>
<dbReference type="NCBIfam" id="TIGR00667">
    <property type="entry name" value="aat"/>
    <property type="match status" value="1"/>
</dbReference>
<keyword evidence="3 4" id="KW-0012">Acyltransferase</keyword>
<comment type="caution">
    <text evidence="5">The sequence shown here is derived from an EMBL/GenBank/DDBJ whole genome shotgun (WGS) entry which is preliminary data.</text>
</comment>
<dbReference type="InterPro" id="IPR042221">
    <property type="entry name" value="Leu/Phe-tRNA_Trfase_N"/>
</dbReference>
<dbReference type="InterPro" id="IPR004616">
    <property type="entry name" value="Leu/Phe-tRNA_Trfase"/>
</dbReference>
<proteinExistence type="inferred from homology"/>
<comment type="catalytic activity">
    <reaction evidence="4">
        <text>L-phenylalanyl-tRNA(Phe) + an N-terminal L-alpha-aminoacyl-[protein] = an N-terminal L-phenylalanyl-L-alpha-aminoacyl-[protein] + tRNA(Phe)</text>
        <dbReference type="Rhea" id="RHEA:43632"/>
        <dbReference type="Rhea" id="RHEA-COMP:9668"/>
        <dbReference type="Rhea" id="RHEA-COMP:9699"/>
        <dbReference type="Rhea" id="RHEA-COMP:10636"/>
        <dbReference type="Rhea" id="RHEA-COMP:10637"/>
        <dbReference type="ChEBI" id="CHEBI:78442"/>
        <dbReference type="ChEBI" id="CHEBI:78531"/>
        <dbReference type="ChEBI" id="CHEBI:78597"/>
        <dbReference type="ChEBI" id="CHEBI:83561"/>
        <dbReference type="EC" id="2.3.2.6"/>
    </reaction>
</comment>
<reference evidence="6" key="1">
    <citation type="journal article" date="2019" name="Int. J. Syst. Evol. Microbiol.">
        <title>The Global Catalogue of Microorganisms (GCM) 10K type strain sequencing project: providing services to taxonomists for standard genome sequencing and annotation.</title>
        <authorList>
            <consortium name="The Broad Institute Genomics Platform"/>
            <consortium name="The Broad Institute Genome Sequencing Center for Infectious Disease"/>
            <person name="Wu L."/>
            <person name="Ma J."/>
        </authorList>
    </citation>
    <scope>NUCLEOTIDE SEQUENCE [LARGE SCALE GENOMIC DNA]</scope>
    <source>
        <strain evidence="6">CCM 4481</strain>
    </source>
</reference>
<gene>
    <name evidence="4 5" type="primary">aat</name>
    <name evidence="5" type="ORF">ACFO5W_09520</name>
</gene>
<dbReference type="PANTHER" id="PTHR30098:SF2">
    <property type="entry name" value="LEUCYL_PHENYLALANYL-TRNA--PROTEIN TRANSFERASE"/>
    <property type="match status" value="1"/>
</dbReference>
<dbReference type="Gene3D" id="3.40.630.70">
    <property type="entry name" value="Leucyl/phenylalanyl-tRNA-protein transferase, C-terminal domain"/>
    <property type="match status" value="1"/>
</dbReference>
<comment type="similarity">
    <text evidence="4">Belongs to the L/F-transferase family.</text>
</comment>
<dbReference type="InterPro" id="IPR016181">
    <property type="entry name" value="Acyl_CoA_acyltransferase"/>
</dbReference>
<accession>A0ABV9C1T2</accession>
<evidence type="ECO:0000256" key="3">
    <source>
        <dbReference type="ARBA" id="ARBA00023315"/>
    </source>
</evidence>
<dbReference type="GO" id="GO:0008914">
    <property type="term" value="F:leucyl-tRNA--protein transferase activity"/>
    <property type="evidence" value="ECO:0007669"/>
    <property type="project" value="UniProtKB-EC"/>
</dbReference>
<dbReference type="Pfam" id="PF03588">
    <property type="entry name" value="Leu_Phe_trans"/>
    <property type="match status" value="1"/>
</dbReference>
<evidence type="ECO:0000313" key="5">
    <source>
        <dbReference type="EMBL" id="MFC4526866.1"/>
    </source>
</evidence>
<dbReference type="EC" id="2.3.2.6" evidence="4"/>
<sequence>MIRLPLLDSARPEHFPDPRKALNEPNGLLAFGGDLSSRRLLAAYAQGIFPWFNEDEPLLWWSPDPRCVFHTQALKPNRSLRRRLAQVSWRITVDHAFRQVVEACAAPRPSQSGTWIVPAMVDAYTQLYELGHAHSVEVWEGERLVGGIYGIAVGRLFCGESMFSAESGGSRVALMALARLLQRWDFPLIDAQVTNAHLLQLGAVEYPRAQFLRMVAQITHLPGQPGRWTEFTPLAQL</sequence>
<comment type="function">
    <text evidence="4">Functions in the N-end rule pathway of protein degradation where it conjugates Leu, Phe and, less efficiently, Met from aminoacyl-tRNAs to the N-termini of proteins containing an N-terminal arginine or lysine.</text>
</comment>
<dbReference type="Proteomes" id="UP001595961">
    <property type="component" value="Unassembled WGS sequence"/>
</dbReference>
<comment type="catalytic activity">
    <reaction evidence="4">
        <text>N-terminal L-arginyl-[protein] + L-leucyl-tRNA(Leu) = N-terminal L-leucyl-L-arginyl-[protein] + tRNA(Leu) + H(+)</text>
        <dbReference type="Rhea" id="RHEA:50416"/>
        <dbReference type="Rhea" id="RHEA-COMP:9613"/>
        <dbReference type="Rhea" id="RHEA-COMP:9622"/>
        <dbReference type="Rhea" id="RHEA-COMP:12672"/>
        <dbReference type="Rhea" id="RHEA-COMP:12673"/>
        <dbReference type="ChEBI" id="CHEBI:15378"/>
        <dbReference type="ChEBI" id="CHEBI:64719"/>
        <dbReference type="ChEBI" id="CHEBI:78442"/>
        <dbReference type="ChEBI" id="CHEBI:78494"/>
        <dbReference type="ChEBI" id="CHEBI:133044"/>
        <dbReference type="EC" id="2.3.2.6"/>
    </reaction>
</comment>
<comment type="catalytic activity">
    <reaction evidence="4">
        <text>N-terminal L-lysyl-[protein] + L-leucyl-tRNA(Leu) = N-terminal L-leucyl-L-lysyl-[protein] + tRNA(Leu) + H(+)</text>
        <dbReference type="Rhea" id="RHEA:12340"/>
        <dbReference type="Rhea" id="RHEA-COMP:9613"/>
        <dbReference type="Rhea" id="RHEA-COMP:9622"/>
        <dbReference type="Rhea" id="RHEA-COMP:12670"/>
        <dbReference type="Rhea" id="RHEA-COMP:12671"/>
        <dbReference type="ChEBI" id="CHEBI:15378"/>
        <dbReference type="ChEBI" id="CHEBI:65249"/>
        <dbReference type="ChEBI" id="CHEBI:78442"/>
        <dbReference type="ChEBI" id="CHEBI:78494"/>
        <dbReference type="ChEBI" id="CHEBI:133043"/>
        <dbReference type="EC" id="2.3.2.6"/>
    </reaction>
</comment>
<keyword evidence="6" id="KW-1185">Reference proteome</keyword>
<dbReference type="SUPFAM" id="SSF55729">
    <property type="entry name" value="Acyl-CoA N-acyltransferases (Nat)"/>
    <property type="match status" value="1"/>
</dbReference>
<dbReference type="Gene3D" id="3.30.70.3550">
    <property type="entry name" value="Leucyl/phenylalanyl-tRNA-protein transferase, N-terminal domain"/>
    <property type="match status" value="1"/>
</dbReference>
<evidence type="ECO:0000313" key="6">
    <source>
        <dbReference type="Proteomes" id="UP001595961"/>
    </source>
</evidence>
<dbReference type="InterPro" id="IPR042203">
    <property type="entry name" value="Leu/Phe-tRNA_Trfase_C"/>
</dbReference>
<comment type="subcellular location">
    <subcellularLocation>
        <location evidence="4">Cytoplasm</location>
    </subcellularLocation>
</comment>
<dbReference type="HAMAP" id="MF_00688">
    <property type="entry name" value="Leu_Phe_trans"/>
    <property type="match status" value="1"/>
</dbReference>